<evidence type="ECO:0000256" key="2">
    <source>
        <dbReference type="ARBA" id="ARBA00022670"/>
    </source>
</evidence>
<dbReference type="InterPro" id="IPR050966">
    <property type="entry name" value="Glutamyl_endopeptidase"/>
</dbReference>
<dbReference type="InterPro" id="IPR043504">
    <property type="entry name" value="Peptidase_S1_PA_chymotrypsin"/>
</dbReference>
<keyword evidence="5 6" id="KW-0720">Serine protease</keyword>
<keyword evidence="3" id="KW-0732">Signal</keyword>
<organism evidence="7 8">
    <name type="scientific">Candidatus Thiodiazotropha taylori</name>
    <dbReference type="NCBI Taxonomy" id="2792791"/>
    <lineage>
        <taxon>Bacteria</taxon>
        <taxon>Pseudomonadati</taxon>
        <taxon>Pseudomonadota</taxon>
        <taxon>Gammaproteobacteria</taxon>
        <taxon>Chromatiales</taxon>
        <taxon>Sedimenticolaceae</taxon>
        <taxon>Candidatus Thiodiazotropha</taxon>
    </lineage>
</organism>
<evidence type="ECO:0000256" key="3">
    <source>
        <dbReference type="ARBA" id="ARBA00022729"/>
    </source>
</evidence>
<dbReference type="SUPFAM" id="SSF50494">
    <property type="entry name" value="Trypsin-like serine proteases"/>
    <property type="match status" value="1"/>
</dbReference>
<dbReference type="InterPro" id="IPR008256">
    <property type="entry name" value="Peptidase_S1B"/>
</dbReference>
<evidence type="ECO:0000256" key="5">
    <source>
        <dbReference type="ARBA" id="ARBA00022825"/>
    </source>
</evidence>
<keyword evidence="2 6" id="KW-0645">Protease</keyword>
<dbReference type="Gene3D" id="2.40.10.10">
    <property type="entry name" value="Trypsin-like serine proteases"/>
    <property type="match status" value="2"/>
</dbReference>
<sequence>MHIETHSSDQHSEEVSYSFTTRKKNNVGTISERLLNPGVLSYDVPDSICDHDCREQITNTIITPFSGICQLISTFEGQKYIGTGWLCYTDNSKYEVIVTAGHCVYAKSLDKYAESVVVIPARNGNERPYGTYEVSSGLLKASKRWISSGAITDDYGVVLIPKNQALHNYNMWVASDSELDGRYALNSGYPGDKLPFGSSWMSSGPIDNVEREILNYMNDTYGGQSGSPVLTVNNDSTIVSVGIHAYGGCPNRAVRITETVRNEILYDLAKC</sequence>
<gene>
    <name evidence="7" type="ORF">JAY77_16975</name>
</gene>
<dbReference type="GO" id="GO:0008236">
    <property type="term" value="F:serine-type peptidase activity"/>
    <property type="evidence" value="ECO:0007669"/>
    <property type="project" value="UniProtKB-KW"/>
</dbReference>
<evidence type="ECO:0000256" key="1">
    <source>
        <dbReference type="ARBA" id="ARBA00008764"/>
    </source>
</evidence>
<proteinExistence type="inferred from homology"/>
<dbReference type="EC" id="3.4.21.-" evidence="6"/>
<reference evidence="7" key="1">
    <citation type="journal article" date="2021" name="Proc. Natl. Acad. Sci. U.S.A.">
        <title>Global biogeography of chemosynthetic symbionts reveals both localized and globally distributed symbiont groups. .</title>
        <authorList>
            <person name="Osvatic J.T."/>
            <person name="Wilkins L.G.E."/>
            <person name="Leibrecht L."/>
            <person name="Leray M."/>
            <person name="Zauner S."/>
            <person name="Polzin J."/>
            <person name="Camacho Y."/>
            <person name="Gros O."/>
            <person name="van Gils J.A."/>
            <person name="Eisen J.A."/>
            <person name="Petersen J.M."/>
            <person name="Yuen B."/>
        </authorList>
    </citation>
    <scope>NUCLEOTIDE SEQUENCE</scope>
    <source>
        <strain evidence="7">MAGclacostrist055</strain>
    </source>
</reference>
<dbReference type="PANTHER" id="PTHR15462:SF8">
    <property type="entry name" value="SERINE PROTEASE"/>
    <property type="match status" value="1"/>
</dbReference>
<keyword evidence="4 6" id="KW-0378">Hydrolase</keyword>
<dbReference type="InterPro" id="IPR009003">
    <property type="entry name" value="Peptidase_S1_PA"/>
</dbReference>
<evidence type="ECO:0000256" key="4">
    <source>
        <dbReference type="ARBA" id="ARBA00022801"/>
    </source>
</evidence>
<dbReference type="PANTHER" id="PTHR15462">
    <property type="entry name" value="SERINE PROTEASE"/>
    <property type="match status" value="1"/>
</dbReference>
<dbReference type="AlphaFoldDB" id="A0A9E4TTZ0"/>
<comment type="similarity">
    <text evidence="1 6">Belongs to the peptidase S1B family.</text>
</comment>
<evidence type="ECO:0000256" key="6">
    <source>
        <dbReference type="RuleBase" id="RU004296"/>
    </source>
</evidence>
<dbReference type="GO" id="GO:0006508">
    <property type="term" value="P:proteolysis"/>
    <property type="evidence" value="ECO:0007669"/>
    <property type="project" value="UniProtKB-KW"/>
</dbReference>
<accession>A0A9E4TTZ0</accession>
<evidence type="ECO:0000313" key="7">
    <source>
        <dbReference type="EMBL" id="MCG7979824.1"/>
    </source>
</evidence>
<name>A0A9E4TTZ0_9GAMM</name>
<comment type="caution">
    <text evidence="7">The sequence shown here is derived from an EMBL/GenBank/DDBJ whole genome shotgun (WGS) entry which is preliminary data.</text>
</comment>
<dbReference type="PRINTS" id="PR00839">
    <property type="entry name" value="V8PROTEASE"/>
</dbReference>
<dbReference type="EMBL" id="JAEPCR010000086">
    <property type="protein sequence ID" value="MCG7979824.1"/>
    <property type="molecule type" value="Genomic_DNA"/>
</dbReference>
<evidence type="ECO:0000313" key="8">
    <source>
        <dbReference type="Proteomes" id="UP000886674"/>
    </source>
</evidence>
<dbReference type="Proteomes" id="UP000886674">
    <property type="component" value="Unassembled WGS sequence"/>
</dbReference>
<protein>
    <recommendedName>
        <fullName evidence="6">Serine protease</fullName>
        <ecNumber evidence="6">3.4.21.-</ecNumber>
    </recommendedName>
</protein>